<evidence type="ECO:0000313" key="1">
    <source>
        <dbReference type="EMBL" id="SVD71112.1"/>
    </source>
</evidence>
<reference evidence="1" key="1">
    <citation type="submission" date="2018-05" db="EMBL/GenBank/DDBJ databases">
        <authorList>
            <person name="Lanie J.A."/>
            <person name="Ng W.-L."/>
            <person name="Kazmierczak K.M."/>
            <person name="Andrzejewski T.M."/>
            <person name="Davidsen T.M."/>
            <person name="Wayne K.J."/>
            <person name="Tettelin H."/>
            <person name="Glass J.I."/>
            <person name="Rusch D."/>
            <person name="Podicherti R."/>
            <person name="Tsui H.-C.T."/>
            <person name="Winkler M.E."/>
        </authorList>
    </citation>
    <scope>NUCLEOTIDE SEQUENCE</scope>
</reference>
<organism evidence="1">
    <name type="scientific">marine metagenome</name>
    <dbReference type="NCBI Taxonomy" id="408172"/>
    <lineage>
        <taxon>unclassified sequences</taxon>
        <taxon>metagenomes</taxon>
        <taxon>ecological metagenomes</taxon>
    </lineage>
</organism>
<dbReference type="EMBL" id="UINC01168200">
    <property type="protein sequence ID" value="SVD71112.1"/>
    <property type="molecule type" value="Genomic_DNA"/>
</dbReference>
<name>A0A382XJ15_9ZZZZ</name>
<proteinExistence type="predicted"/>
<gene>
    <name evidence="1" type="ORF">METZ01_LOCUS423966</name>
</gene>
<dbReference type="AlphaFoldDB" id="A0A382XJ15"/>
<accession>A0A382XJ15</accession>
<protein>
    <submittedName>
        <fullName evidence="1">Uncharacterized protein</fullName>
    </submittedName>
</protein>
<sequence length="141" mass="16312">MPISIKKLKELADERGYKNDTQTVKISDYSHPYGAEERNQSLEINYSSQGKEWIGFSFNTDNREKLEYAIKEQPKIESFLESLKKKDGSTYELLHLKDDKTFKNKGIPGQKNSYVFYCIKCPVSPSIALEILEELFKTSET</sequence>